<keyword evidence="3" id="KW-0808">Transferase</keyword>
<feature type="domain" description="N-acetyltransferase" evidence="6">
    <location>
        <begin position="4"/>
        <end position="147"/>
    </location>
</feature>
<dbReference type="Proteomes" id="UP000604730">
    <property type="component" value="Unassembled WGS sequence"/>
</dbReference>
<evidence type="ECO:0000256" key="3">
    <source>
        <dbReference type="ARBA" id="ARBA00022679"/>
    </source>
</evidence>
<dbReference type="NCBIfam" id="TIGR01575">
    <property type="entry name" value="rimI"/>
    <property type="match status" value="1"/>
</dbReference>
<evidence type="ECO:0000259" key="6">
    <source>
        <dbReference type="PROSITE" id="PS51186"/>
    </source>
</evidence>
<keyword evidence="7" id="KW-0687">Ribonucleoprotein</keyword>
<proteinExistence type="inferred from homology"/>
<evidence type="ECO:0000256" key="2">
    <source>
        <dbReference type="ARBA" id="ARBA00022490"/>
    </source>
</evidence>
<gene>
    <name evidence="7" type="primary">rimI</name>
    <name evidence="7" type="ORF">JJN12_06590</name>
</gene>
<organism evidence="7 8">
    <name type="scientific">Catonella massiliensis</name>
    <dbReference type="NCBI Taxonomy" id="2799636"/>
    <lineage>
        <taxon>Bacteria</taxon>
        <taxon>Bacillati</taxon>
        <taxon>Bacillota</taxon>
        <taxon>Clostridia</taxon>
        <taxon>Lachnospirales</taxon>
        <taxon>Lachnospiraceae</taxon>
        <taxon>Catonella</taxon>
    </lineage>
</organism>
<evidence type="ECO:0000256" key="4">
    <source>
        <dbReference type="ARBA" id="ARBA00023315"/>
    </source>
</evidence>
<dbReference type="GO" id="GO:0005840">
    <property type="term" value="C:ribosome"/>
    <property type="evidence" value="ECO:0007669"/>
    <property type="project" value="UniProtKB-KW"/>
</dbReference>
<dbReference type="EMBL" id="JAEPRJ010000001">
    <property type="protein sequence ID" value="MBK5897443.1"/>
    <property type="molecule type" value="Genomic_DNA"/>
</dbReference>
<name>A0ABS1J1N8_9FIRM</name>
<comment type="catalytic activity">
    <reaction evidence="5">
        <text>N-terminal L-alanyl-[ribosomal protein bS18] + acetyl-CoA = N-terminal N(alpha)-acetyl-L-alanyl-[ribosomal protein bS18] + CoA + H(+)</text>
        <dbReference type="Rhea" id="RHEA:43756"/>
        <dbReference type="Rhea" id="RHEA-COMP:10676"/>
        <dbReference type="Rhea" id="RHEA-COMP:10677"/>
        <dbReference type="ChEBI" id="CHEBI:15378"/>
        <dbReference type="ChEBI" id="CHEBI:57287"/>
        <dbReference type="ChEBI" id="CHEBI:57288"/>
        <dbReference type="ChEBI" id="CHEBI:64718"/>
        <dbReference type="ChEBI" id="CHEBI:83683"/>
        <dbReference type="EC" id="2.3.1.266"/>
    </reaction>
</comment>
<dbReference type="CDD" id="cd04301">
    <property type="entry name" value="NAT_SF"/>
    <property type="match status" value="1"/>
</dbReference>
<evidence type="ECO:0000256" key="5">
    <source>
        <dbReference type="RuleBase" id="RU363094"/>
    </source>
</evidence>
<evidence type="ECO:0000313" key="7">
    <source>
        <dbReference type="EMBL" id="MBK5897443.1"/>
    </source>
</evidence>
<comment type="subcellular location">
    <subcellularLocation>
        <location evidence="5">Cytoplasm</location>
    </subcellularLocation>
</comment>
<dbReference type="InterPro" id="IPR006464">
    <property type="entry name" value="AcTrfase_RimI/Ard1"/>
</dbReference>
<keyword evidence="7" id="KW-0689">Ribosomal protein</keyword>
<dbReference type="SUPFAM" id="SSF55729">
    <property type="entry name" value="Acyl-CoA N-acyltransferases (Nat)"/>
    <property type="match status" value="1"/>
</dbReference>
<evidence type="ECO:0000313" key="8">
    <source>
        <dbReference type="Proteomes" id="UP000604730"/>
    </source>
</evidence>
<evidence type="ECO:0000256" key="1">
    <source>
        <dbReference type="ARBA" id="ARBA00005395"/>
    </source>
</evidence>
<comment type="function">
    <text evidence="5">Acetylates the N-terminal alanine of ribosomal protein bS18.</text>
</comment>
<accession>A0ABS1J1N8</accession>
<dbReference type="EC" id="2.3.1.266" evidence="5"/>
<dbReference type="PANTHER" id="PTHR43420">
    <property type="entry name" value="ACETYLTRANSFERASE"/>
    <property type="match status" value="1"/>
</dbReference>
<dbReference type="InterPro" id="IPR000182">
    <property type="entry name" value="GNAT_dom"/>
</dbReference>
<dbReference type="InterPro" id="IPR050680">
    <property type="entry name" value="YpeA/RimI_acetyltransf"/>
</dbReference>
<comment type="caution">
    <text evidence="7">The sequence shown here is derived from an EMBL/GenBank/DDBJ whole genome shotgun (WGS) entry which is preliminary data.</text>
</comment>
<dbReference type="PROSITE" id="PS51186">
    <property type="entry name" value="GNAT"/>
    <property type="match status" value="1"/>
</dbReference>
<reference evidence="7 8" key="1">
    <citation type="submission" date="2021-01" db="EMBL/GenBank/DDBJ databases">
        <title>Isolation and description of Catonella massiliensis sp. nov., a novel Catonella species, isolated from a stable periodontitis subject.</title>
        <authorList>
            <person name="Antezack A."/>
            <person name="Boxberger M."/>
            <person name="La Scola B."/>
            <person name="Monnet-Corti V."/>
        </authorList>
    </citation>
    <scope>NUCLEOTIDE SEQUENCE [LARGE SCALE GENOMIC DNA]</scope>
    <source>
        <strain evidence="7 8">Marseille-Q4567</strain>
    </source>
</reference>
<dbReference type="Gene3D" id="3.40.630.30">
    <property type="match status" value="1"/>
</dbReference>
<dbReference type="PANTHER" id="PTHR43420:SF44">
    <property type="entry name" value="ACETYLTRANSFERASE YPEA"/>
    <property type="match status" value="1"/>
</dbReference>
<keyword evidence="2 5" id="KW-0963">Cytoplasm</keyword>
<keyword evidence="8" id="KW-1185">Reference proteome</keyword>
<dbReference type="RefSeq" id="WP_208428924.1">
    <property type="nucleotide sequence ID" value="NZ_JAEPRJ010000001.1"/>
</dbReference>
<sequence length="147" mass="16771">MDVFDIVELKPEHCKEVAEIEKTIFSLPWSLQSFRECVEGEDKHYFCAIENGEVIGYCGYWGVLDEAEICNVAVRADARKRGVGKALLNRLIEYGKSDKRTKFLLDVRVGNEAAISLYKKLGFKEDGIRPNFYDEPKEDALLMSLTI</sequence>
<protein>
    <recommendedName>
        <fullName evidence="5">[Ribosomal protein bS18]-alanine N-acetyltransferase</fullName>
        <ecNumber evidence="5">2.3.1.266</ecNumber>
    </recommendedName>
</protein>
<keyword evidence="4" id="KW-0012">Acyltransferase</keyword>
<comment type="similarity">
    <text evidence="1 5">Belongs to the acetyltransferase family. RimI subfamily.</text>
</comment>
<dbReference type="InterPro" id="IPR016181">
    <property type="entry name" value="Acyl_CoA_acyltransferase"/>
</dbReference>
<dbReference type="Pfam" id="PF00583">
    <property type="entry name" value="Acetyltransf_1"/>
    <property type="match status" value="1"/>
</dbReference>